<comment type="caution">
    <text evidence="1">The sequence shown here is derived from an EMBL/GenBank/DDBJ whole genome shotgun (WGS) entry which is preliminary data.</text>
</comment>
<organism evidence="1 2">
    <name type="scientific">Nonlabens dokdonensis</name>
    <dbReference type="NCBI Taxonomy" id="328515"/>
    <lineage>
        <taxon>Bacteria</taxon>
        <taxon>Pseudomonadati</taxon>
        <taxon>Bacteroidota</taxon>
        <taxon>Flavobacteriia</taxon>
        <taxon>Flavobacteriales</taxon>
        <taxon>Flavobacteriaceae</taxon>
        <taxon>Nonlabens</taxon>
    </lineage>
</organism>
<name>A0A1Z8AVP7_9FLAO</name>
<dbReference type="EMBL" id="MAAX01000124">
    <property type="protein sequence ID" value="OUS14404.1"/>
    <property type="molecule type" value="Genomic_DNA"/>
</dbReference>
<dbReference type="RefSeq" id="WP_303686936.1">
    <property type="nucleotide sequence ID" value="NZ_CAJXYO010000008.1"/>
</dbReference>
<protein>
    <submittedName>
        <fullName evidence="1">Thymidylate synthase</fullName>
    </submittedName>
</protein>
<evidence type="ECO:0000313" key="1">
    <source>
        <dbReference type="EMBL" id="OUS14404.1"/>
    </source>
</evidence>
<evidence type="ECO:0000313" key="2">
    <source>
        <dbReference type="Proteomes" id="UP000196102"/>
    </source>
</evidence>
<accession>A0A1Z8AVP7</accession>
<gene>
    <name evidence="1" type="ORF">A9Q93_08225</name>
</gene>
<sequence>MKPTDYNNEFIYSFGNMYCYDSYVIGRLNSGIKVDNEIAMRMLTDINDCYGKEKIVFISNREFGHEVDPAVYKLINAKTMIGIAIIGTTKEQRIQAATEQSLYNGSFGYFNNLESAVEWAKSFTKSATDLKTGS</sequence>
<dbReference type="Proteomes" id="UP000196102">
    <property type="component" value="Unassembled WGS sequence"/>
</dbReference>
<proteinExistence type="predicted"/>
<dbReference type="AlphaFoldDB" id="A0A1Z8AVP7"/>
<reference evidence="2" key="1">
    <citation type="journal article" date="2017" name="Proc. Natl. Acad. Sci. U.S.A.">
        <title>Simulation of Deepwater Horizon oil plume reveals substrate specialization within a complex community of hydrocarbon-degraders.</title>
        <authorList>
            <person name="Hu P."/>
            <person name="Dubinsky E.A."/>
            <person name="Probst A.J."/>
            <person name="Wang J."/>
            <person name="Sieber C.M.K."/>
            <person name="Tom L.M."/>
            <person name="Gardinali P."/>
            <person name="Banfield J.F."/>
            <person name="Atlas R.M."/>
            <person name="Andersen G.L."/>
        </authorList>
    </citation>
    <scope>NUCLEOTIDE SEQUENCE [LARGE SCALE GENOMIC DNA]</scope>
</reference>